<keyword evidence="1" id="KW-0175">Coiled coil</keyword>
<dbReference type="InterPro" id="IPR015425">
    <property type="entry name" value="FH2_Formin"/>
</dbReference>
<dbReference type="CDD" id="cd05467">
    <property type="entry name" value="CBM20"/>
    <property type="match status" value="1"/>
</dbReference>
<feature type="region of interest" description="Disordered" evidence="2">
    <location>
        <begin position="1"/>
        <end position="29"/>
    </location>
</feature>
<accession>A0AAV8UMZ8</accession>
<evidence type="ECO:0000256" key="2">
    <source>
        <dbReference type="SAM" id="MobiDB-lite"/>
    </source>
</evidence>
<feature type="region of interest" description="Disordered" evidence="2">
    <location>
        <begin position="915"/>
        <end position="1022"/>
    </location>
</feature>
<feature type="domain" description="FH2" evidence="4">
    <location>
        <begin position="434"/>
        <end position="827"/>
    </location>
</feature>
<keyword evidence="6" id="KW-1185">Reference proteome</keyword>
<protein>
    <recommendedName>
        <fullName evidence="7">Formin-like protein</fullName>
    </recommendedName>
</protein>
<dbReference type="InterPro" id="IPR013783">
    <property type="entry name" value="Ig-like_fold"/>
</dbReference>
<evidence type="ECO:0000256" key="1">
    <source>
        <dbReference type="SAM" id="Coils"/>
    </source>
</evidence>
<dbReference type="PANTHER" id="PTHR45725">
    <property type="entry name" value="FORMIN HOMOLOGY 2 FAMILY MEMBER"/>
    <property type="match status" value="1"/>
</dbReference>
<dbReference type="GO" id="GO:2001070">
    <property type="term" value="F:starch binding"/>
    <property type="evidence" value="ECO:0007669"/>
    <property type="project" value="InterPro"/>
</dbReference>
<dbReference type="PROSITE" id="PS51166">
    <property type="entry name" value="CBM20"/>
    <property type="match status" value="2"/>
</dbReference>
<feature type="region of interest" description="Disordered" evidence="2">
    <location>
        <begin position="391"/>
        <end position="420"/>
    </location>
</feature>
<dbReference type="Pfam" id="PF00686">
    <property type="entry name" value="CBM_20"/>
    <property type="match status" value="2"/>
</dbReference>
<feature type="compositionally biased region" description="Pro residues" evidence="2">
    <location>
        <begin position="892"/>
        <end position="906"/>
    </location>
</feature>
<feature type="domain" description="CBM20" evidence="3">
    <location>
        <begin position="37"/>
        <end position="153"/>
    </location>
</feature>
<gene>
    <name evidence="5" type="ORF">NDN08_004522</name>
</gene>
<dbReference type="SMART" id="SM00498">
    <property type="entry name" value="FH2"/>
    <property type="match status" value="1"/>
</dbReference>
<feature type="region of interest" description="Disordered" evidence="2">
    <location>
        <begin position="891"/>
        <end position="910"/>
    </location>
</feature>
<feature type="coiled-coil region" evidence="1">
    <location>
        <begin position="269"/>
        <end position="317"/>
    </location>
</feature>
<dbReference type="PROSITE" id="PS51444">
    <property type="entry name" value="FH2"/>
    <property type="match status" value="1"/>
</dbReference>
<sequence length="1022" mass="112684">MSEDNSWEFATMEDSDDETSGLTSSSEDANQVVITPDENNRVITLRFSVNFGTRFGERVYIIGSVPELGEWNVERALPLVHSLDDLAGDYQWDITVDFGAAASRESNFEYRYFAQANDGQFDPNISIRWENRFNRKAVLHTSDVFLGRSDFDDRYEPARLRIPQNLAYGQNLYILGEPDEIGGWDPVCARRMNWNPGNVWDIVVTFRSSTIEQAFDYKVLSIGPEYEGMSREEQMDLWYCNAEIRTANWGEDWEAYENVKELNVGVKGENQARANLKEALDAVAAQEANVRMLENALIASEERCRELERDMVELRTSRLEEETSSHNKAVSLLSAIQGLLQQDGASADSITEALDMLSNVEGLSPALSKKIKNLRDTSELTLKAVEKKKAEAAKRQLGRSRTPGAGGMAKDGTDQLRTPGSMYGSNSVVQNLDDEFARSESLPTKRFHWNKVPPKSIKGSLWEWIVAGSWFPDKNELVRYFGVTPGKNEPGFSNETEPSSTLRYLDSKRARNVEIVLAKFRRMSLEELVNGLNTANREMFDEESLTLLLPILPTEDELDTIGRESFDLASIDGLHVAEQLFVRFAMVQRLPRKAEAMCLSFHFQNSVTSTVADSSLVRRACQELAEANKFHCLLEFALALGNTMNAGTAKGNARGFSILNLPTMVNTRASMGRFTLLDYAVAVLRKKMPGILEFDSEIPSLRDAATLDHKAIVARGDQVLKSVCDAEAEVQQCRNESGGLAFAAEMADWLEEAEPAREELRESINAMNECADGILHYLPACNKASTVVEIFVALDQFVTQFRKVRDDRRLSESLRSVGDEWIFYEEKSMSKVSSTPSFALSHGSKCTDAGNGDALGDGQASNQSVPNDHEEIPNGESEMGGECTTVTSVKIRPPPPPALSPRPPPSTILSSPKVVEFLAPPPPPPPTISSPPKVVEFLAPPPPPPLRMSPRVEFLAPPPPPPSLKTTSTMAPPPSPPALVPASPTTLATMAPPPPPPAFVPASPTTSAAPMPPPPPPPLAHN</sequence>
<dbReference type="PRINTS" id="PR01217">
    <property type="entry name" value="PRICHEXTENSN"/>
</dbReference>
<dbReference type="Proteomes" id="UP001157974">
    <property type="component" value="Unassembled WGS sequence"/>
</dbReference>
<dbReference type="InterPro" id="IPR042201">
    <property type="entry name" value="FH2_Formin_sf"/>
</dbReference>
<dbReference type="SUPFAM" id="SSF49452">
    <property type="entry name" value="Starch-binding domain-like"/>
    <property type="match status" value="2"/>
</dbReference>
<dbReference type="SMART" id="SM01065">
    <property type="entry name" value="CBM_2"/>
    <property type="match status" value="2"/>
</dbReference>
<dbReference type="InterPro" id="IPR013784">
    <property type="entry name" value="Carb-bd-like_fold"/>
</dbReference>
<feature type="compositionally biased region" description="Acidic residues" evidence="2">
    <location>
        <begin position="1"/>
        <end position="19"/>
    </location>
</feature>
<dbReference type="Pfam" id="PF02181">
    <property type="entry name" value="FH2"/>
    <property type="match status" value="1"/>
</dbReference>
<feature type="compositionally biased region" description="Low complexity" evidence="2">
    <location>
        <begin position="1000"/>
        <end position="1009"/>
    </location>
</feature>
<dbReference type="Gene3D" id="2.60.40.10">
    <property type="entry name" value="Immunoglobulins"/>
    <property type="match status" value="2"/>
</dbReference>
<organism evidence="5 6">
    <name type="scientific">Rhodosorus marinus</name>
    <dbReference type="NCBI Taxonomy" id="101924"/>
    <lineage>
        <taxon>Eukaryota</taxon>
        <taxon>Rhodophyta</taxon>
        <taxon>Stylonematophyceae</taxon>
        <taxon>Stylonematales</taxon>
        <taxon>Stylonemataceae</taxon>
        <taxon>Rhodosorus</taxon>
    </lineage>
</organism>
<dbReference type="Gene3D" id="1.20.58.2220">
    <property type="entry name" value="Formin, FH2 domain"/>
    <property type="match status" value="1"/>
</dbReference>
<dbReference type="EMBL" id="JAMWBK010000007">
    <property type="protein sequence ID" value="KAJ8903414.1"/>
    <property type="molecule type" value="Genomic_DNA"/>
</dbReference>
<feature type="compositionally biased region" description="Low complexity" evidence="2">
    <location>
        <begin position="980"/>
        <end position="990"/>
    </location>
</feature>
<feature type="compositionally biased region" description="Pro residues" evidence="2">
    <location>
        <begin position="1010"/>
        <end position="1022"/>
    </location>
</feature>
<dbReference type="PANTHER" id="PTHR45725:SF1">
    <property type="entry name" value="DISHEVELLED ASSOCIATED ACTIVATOR OF MORPHOGENESIS, ISOFORM D"/>
    <property type="match status" value="1"/>
</dbReference>
<feature type="domain" description="CBM20" evidence="3">
    <location>
        <begin position="148"/>
        <end position="251"/>
    </location>
</feature>
<feature type="compositionally biased region" description="Polar residues" evidence="2">
    <location>
        <begin position="20"/>
        <end position="29"/>
    </location>
</feature>
<proteinExistence type="predicted"/>
<dbReference type="SUPFAM" id="SSF101447">
    <property type="entry name" value="Formin homology 2 domain (FH2 domain)"/>
    <property type="match status" value="1"/>
</dbReference>
<evidence type="ECO:0008006" key="7">
    <source>
        <dbReference type="Google" id="ProtNLM"/>
    </source>
</evidence>
<evidence type="ECO:0000259" key="3">
    <source>
        <dbReference type="PROSITE" id="PS51166"/>
    </source>
</evidence>
<dbReference type="AlphaFoldDB" id="A0AAV8UMZ8"/>
<feature type="compositionally biased region" description="Pro residues" evidence="2">
    <location>
        <begin position="919"/>
        <end position="929"/>
    </location>
</feature>
<evidence type="ECO:0000259" key="4">
    <source>
        <dbReference type="PROSITE" id="PS51444"/>
    </source>
</evidence>
<evidence type="ECO:0000313" key="6">
    <source>
        <dbReference type="Proteomes" id="UP001157974"/>
    </source>
</evidence>
<reference evidence="5 6" key="1">
    <citation type="journal article" date="2023" name="Nat. Commun.">
        <title>Origin of minicircular mitochondrial genomes in red algae.</title>
        <authorList>
            <person name="Lee Y."/>
            <person name="Cho C.H."/>
            <person name="Lee Y.M."/>
            <person name="Park S.I."/>
            <person name="Yang J.H."/>
            <person name="West J.A."/>
            <person name="Bhattacharya D."/>
            <person name="Yoon H.S."/>
        </authorList>
    </citation>
    <scope>NUCLEOTIDE SEQUENCE [LARGE SCALE GENOMIC DNA]</scope>
    <source>
        <strain evidence="5 6">CCMP1338</strain>
        <tissue evidence="5">Whole cell</tissue>
    </source>
</reference>
<feature type="region of interest" description="Disordered" evidence="2">
    <location>
        <begin position="849"/>
        <end position="881"/>
    </location>
</feature>
<name>A0AAV8UMZ8_9RHOD</name>
<evidence type="ECO:0000313" key="5">
    <source>
        <dbReference type="EMBL" id="KAJ8903414.1"/>
    </source>
</evidence>
<comment type="caution">
    <text evidence="5">The sequence shown here is derived from an EMBL/GenBank/DDBJ whole genome shotgun (WGS) entry which is preliminary data.</text>
</comment>
<dbReference type="InterPro" id="IPR002044">
    <property type="entry name" value="CBM20"/>
</dbReference>
<dbReference type="InterPro" id="IPR051425">
    <property type="entry name" value="Formin_Homology"/>
</dbReference>